<dbReference type="Pfam" id="PF13360">
    <property type="entry name" value="PQQ_2"/>
    <property type="match status" value="1"/>
</dbReference>
<dbReference type="AlphaFoldDB" id="A0A6C0C9A2"/>
<evidence type="ECO:0000259" key="4">
    <source>
        <dbReference type="Pfam" id="PF13360"/>
    </source>
</evidence>
<reference evidence="5" key="1">
    <citation type="journal article" date="2020" name="Nature">
        <title>Giant virus diversity and host interactions through global metagenomics.</title>
        <authorList>
            <person name="Schulz F."/>
            <person name="Roux S."/>
            <person name="Paez-Espino D."/>
            <person name="Jungbluth S."/>
            <person name="Walsh D.A."/>
            <person name="Denef V.J."/>
            <person name="McMahon K.D."/>
            <person name="Konstantinidis K.T."/>
            <person name="Eloe-Fadrosh E.A."/>
            <person name="Kyrpides N.C."/>
            <person name="Woyke T."/>
        </authorList>
    </citation>
    <scope>NUCLEOTIDE SEQUENCE</scope>
    <source>
        <strain evidence="5">GVMAG-M-3300020192-26</strain>
    </source>
</reference>
<comment type="cofactor">
    <cofactor evidence="1">
        <name>pyrroloquinoline quinone</name>
        <dbReference type="ChEBI" id="CHEBI:58442"/>
    </cofactor>
</comment>
<feature type="domain" description="Pyrrolo-quinoline quinone repeat" evidence="4">
    <location>
        <begin position="697"/>
        <end position="780"/>
    </location>
</feature>
<evidence type="ECO:0000256" key="2">
    <source>
        <dbReference type="ARBA" id="ARBA00008156"/>
    </source>
</evidence>
<dbReference type="Gene3D" id="2.130.10.10">
    <property type="entry name" value="YVTN repeat-like/Quinoprotein amine dehydrogenase"/>
    <property type="match status" value="2"/>
</dbReference>
<dbReference type="InterPro" id="IPR018391">
    <property type="entry name" value="PQQ_b-propeller_rpt"/>
</dbReference>
<dbReference type="SUPFAM" id="SSF50998">
    <property type="entry name" value="Quinoprotein alcohol dehydrogenase-like"/>
    <property type="match status" value="2"/>
</dbReference>
<dbReference type="GO" id="GO:0016491">
    <property type="term" value="F:oxidoreductase activity"/>
    <property type="evidence" value="ECO:0007669"/>
    <property type="project" value="UniProtKB-KW"/>
</dbReference>
<evidence type="ECO:0000313" key="5">
    <source>
        <dbReference type="EMBL" id="QHT00064.1"/>
    </source>
</evidence>
<name>A0A6C0C9A2_9ZZZZ</name>
<keyword evidence="3" id="KW-0560">Oxidoreductase</keyword>
<evidence type="ECO:0000256" key="3">
    <source>
        <dbReference type="ARBA" id="ARBA00023002"/>
    </source>
</evidence>
<accession>A0A6C0C9A2</accession>
<comment type="similarity">
    <text evidence="2">Belongs to the bacterial PQQ dehydrogenase family.</text>
</comment>
<dbReference type="PANTHER" id="PTHR32303">
    <property type="entry name" value="QUINOPROTEIN ALCOHOL DEHYDROGENASE (CYTOCHROME C)"/>
    <property type="match status" value="1"/>
</dbReference>
<sequence length="942" mass="103292">MQQNNDVKKPFSAGFKRSTNTIYDDSNISPHTVGSLDLDFSFELIPDCPAATAAGYTAVDRAKAQTWYGPTMDLDNFYYTAYTGGLFFPTSKSSIFIARSRHDGSLKYAVNCNDYNLDTGFNMYGPARTISRTAPAIHNDTIYLTNSLFSNIGPQLYAIDKYTGTLKWAIGYYPPNEYLVDHPGSKVVRTKDNYSNYIGSNVRLSDMNLIVIERQGKELIFAGVSSLQNAINPGVIPGNSHYNSYPYFADQGFLFCIENIDATGEIKWQLPLCAPELTVGQQLVKSNGDPELAKFDPFPPGQNYVAVATYTTTAYVSPYIFGASDPNPNTNSIAQRVSITPSTVINSSLVWTFWQSLGAQIFIDASTNPLNLTQILASWGQKQALGQPFVSTIYTFLDATQISQAQSTPVTGQFPLFYLKQLNNGDVITSKFDAMGLNYYGNSTWGAPCSIVDDVIYFGTGQAHSAPFSELQYFAKPSKAYRKLKIPVVDAISAFQAAPSSTTLAAANNAKSNFEQTIIDLSVEVSRSPRGQMSYSDAIIGASVDTGRMLFGVRTVPADTYTFLGGTNPVSLVYPNINTIDGDPASGIHFIKKQHREYVATTTKSGSGPILDITDLNPNAIFNHTNPSDVGVTYLASLYLGSNNSSGASNYQCAVDKSDAIICCQSNISAAYNDGTIGSVGQFEKFVTSSGHFIPDANSYLASINVDTQQVNWYTEFQNFSMNEPTICNECIFCADSVGSLYAFDVANGELLWKYGAKTADTPMNGGISSACVGDGQVFWISSYTLPGVANSPGSQYGMCFKLNKDIYIKPNHRTTYKFAKDSLVDNDFKSWDSYPKIPNPPSPLLKSNDTVTHSWRLTNGAVYVDAIHTTLTPATTISATLQLKNEDFENNILTFDTQTTDLIYLDIKMINTLTYVLHYKTFDSVTMTWSETKFAYLYIQA</sequence>
<evidence type="ECO:0000256" key="1">
    <source>
        <dbReference type="ARBA" id="ARBA00001931"/>
    </source>
</evidence>
<dbReference type="InterPro" id="IPR011047">
    <property type="entry name" value="Quinoprotein_ADH-like_sf"/>
</dbReference>
<dbReference type="EMBL" id="MN739352">
    <property type="protein sequence ID" value="QHT00064.1"/>
    <property type="molecule type" value="Genomic_DNA"/>
</dbReference>
<proteinExistence type="inferred from homology"/>
<dbReference type="InterPro" id="IPR015943">
    <property type="entry name" value="WD40/YVTN_repeat-like_dom_sf"/>
</dbReference>
<organism evidence="5">
    <name type="scientific">viral metagenome</name>
    <dbReference type="NCBI Taxonomy" id="1070528"/>
    <lineage>
        <taxon>unclassified sequences</taxon>
        <taxon>metagenomes</taxon>
        <taxon>organismal metagenomes</taxon>
    </lineage>
</organism>
<dbReference type="InterPro" id="IPR002372">
    <property type="entry name" value="PQQ_rpt_dom"/>
</dbReference>
<dbReference type="PANTHER" id="PTHR32303:SF10">
    <property type="entry name" value="OUTER MEMBRANE PROTEIN ASSEMBLY FACTOR BAMB"/>
    <property type="match status" value="1"/>
</dbReference>
<protein>
    <recommendedName>
        <fullName evidence="4">Pyrrolo-quinoline quinone repeat domain-containing protein</fullName>
    </recommendedName>
</protein>
<dbReference type="SMART" id="SM00564">
    <property type="entry name" value="PQQ"/>
    <property type="match status" value="2"/>
</dbReference>